<organism evidence="6 7">
    <name type="scientific">Amylocarpus encephaloides</name>
    <dbReference type="NCBI Taxonomy" id="45428"/>
    <lineage>
        <taxon>Eukaryota</taxon>
        <taxon>Fungi</taxon>
        <taxon>Dikarya</taxon>
        <taxon>Ascomycota</taxon>
        <taxon>Pezizomycotina</taxon>
        <taxon>Leotiomycetes</taxon>
        <taxon>Helotiales</taxon>
        <taxon>Helotiales incertae sedis</taxon>
        <taxon>Amylocarpus</taxon>
    </lineage>
</organism>
<evidence type="ECO:0000313" key="7">
    <source>
        <dbReference type="Proteomes" id="UP000824998"/>
    </source>
</evidence>
<feature type="active site" description="Proton donor" evidence="2">
    <location>
        <position position="551"/>
    </location>
</feature>
<evidence type="ECO:0000259" key="5">
    <source>
        <dbReference type="PROSITE" id="PS00623"/>
    </source>
</evidence>
<dbReference type="AlphaFoldDB" id="A0A9P8C6S3"/>
<proteinExistence type="inferred from homology"/>
<dbReference type="PIRSF" id="PIRSF000137">
    <property type="entry name" value="Alcohol_oxidase"/>
    <property type="match status" value="1"/>
</dbReference>
<dbReference type="GO" id="GO:0050660">
    <property type="term" value="F:flavin adenine dinucleotide binding"/>
    <property type="evidence" value="ECO:0007669"/>
    <property type="project" value="InterPro"/>
</dbReference>
<evidence type="ECO:0000313" key="6">
    <source>
        <dbReference type="EMBL" id="KAG9235542.1"/>
    </source>
</evidence>
<dbReference type="OrthoDB" id="269227at2759"/>
<dbReference type="SUPFAM" id="SSF51905">
    <property type="entry name" value="FAD/NAD(P)-binding domain"/>
    <property type="match status" value="1"/>
</dbReference>
<protein>
    <submittedName>
        <fullName evidence="6">Choline dehydrogenase-like protein</fullName>
    </submittedName>
</protein>
<dbReference type="Gene3D" id="3.30.560.10">
    <property type="entry name" value="Glucose Oxidase, domain 3"/>
    <property type="match status" value="1"/>
</dbReference>
<comment type="similarity">
    <text evidence="1 4">Belongs to the GMC oxidoreductase family.</text>
</comment>
<evidence type="ECO:0000256" key="4">
    <source>
        <dbReference type="RuleBase" id="RU003968"/>
    </source>
</evidence>
<dbReference type="InterPro" id="IPR036188">
    <property type="entry name" value="FAD/NAD-bd_sf"/>
</dbReference>
<evidence type="ECO:0000256" key="1">
    <source>
        <dbReference type="ARBA" id="ARBA00010790"/>
    </source>
</evidence>
<dbReference type="Proteomes" id="UP000824998">
    <property type="component" value="Unassembled WGS sequence"/>
</dbReference>
<feature type="binding site" evidence="3">
    <location>
        <position position="256"/>
    </location>
    <ligand>
        <name>FAD</name>
        <dbReference type="ChEBI" id="CHEBI:57692"/>
    </ligand>
</feature>
<dbReference type="PANTHER" id="PTHR11552">
    <property type="entry name" value="GLUCOSE-METHANOL-CHOLINE GMC OXIDOREDUCTASE"/>
    <property type="match status" value="1"/>
</dbReference>
<dbReference type="Pfam" id="PF05199">
    <property type="entry name" value="GMC_oxred_C"/>
    <property type="match status" value="1"/>
</dbReference>
<dbReference type="Gene3D" id="3.50.50.60">
    <property type="entry name" value="FAD/NAD(P)-binding domain"/>
    <property type="match status" value="1"/>
</dbReference>
<dbReference type="PANTHER" id="PTHR11552:SF115">
    <property type="entry name" value="DEHYDROGENASE XPTC-RELATED"/>
    <property type="match status" value="1"/>
</dbReference>
<dbReference type="SUPFAM" id="SSF54373">
    <property type="entry name" value="FAD-linked reductases, C-terminal domain"/>
    <property type="match status" value="1"/>
</dbReference>
<dbReference type="GO" id="GO:0044550">
    <property type="term" value="P:secondary metabolite biosynthetic process"/>
    <property type="evidence" value="ECO:0007669"/>
    <property type="project" value="TreeGrafter"/>
</dbReference>
<name>A0A9P8C6S3_9HELO</name>
<dbReference type="InterPro" id="IPR007867">
    <property type="entry name" value="GMC_OxRtase_C"/>
</dbReference>
<gene>
    <name evidence="6" type="ORF">BJ875DRAFT_528816</name>
</gene>
<reference evidence="6" key="1">
    <citation type="journal article" date="2021" name="IMA Fungus">
        <title>Genomic characterization of three marine fungi, including Emericellopsis atlantica sp. nov. with signatures of a generalist lifestyle and marine biomass degradation.</title>
        <authorList>
            <person name="Hagestad O.C."/>
            <person name="Hou L."/>
            <person name="Andersen J.H."/>
            <person name="Hansen E.H."/>
            <person name="Altermark B."/>
            <person name="Li C."/>
            <person name="Kuhnert E."/>
            <person name="Cox R.J."/>
            <person name="Crous P.W."/>
            <person name="Spatafora J.W."/>
            <person name="Lail K."/>
            <person name="Amirebrahimi M."/>
            <person name="Lipzen A."/>
            <person name="Pangilinan J."/>
            <person name="Andreopoulos W."/>
            <person name="Hayes R.D."/>
            <person name="Ng V."/>
            <person name="Grigoriev I.V."/>
            <person name="Jackson S.A."/>
            <person name="Sutton T.D.S."/>
            <person name="Dobson A.D.W."/>
            <person name="Rama T."/>
        </authorList>
    </citation>
    <scope>NUCLEOTIDE SEQUENCE</scope>
    <source>
        <strain evidence="6">TRa018bII</strain>
    </source>
</reference>
<evidence type="ECO:0000256" key="2">
    <source>
        <dbReference type="PIRSR" id="PIRSR000137-1"/>
    </source>
</evidence>
<keyword evidence="4" id="KW-0285">Flavoprotein</keyword>
<dbReference type="InterPro" id="IPR012132">
    <property type="entry name" value="GMC_OxRdtase"/>
</dbReference>
<dbReference type="Pfam" id="PF00732">
    <property type="entry name" value="GMC_oxred_N"/>
    <property type="match status" value="1"/>
</dbReference>
<sequence length="613" mass="67391">MGSSEYRVALPNQPHARAEESTFAAVKHKTYDYVIVGGGLTGLVVGNRLSENKRKSVLVIENGYIDDRPVATIPYGVNLDSSDLRYPMMSAPEPFLHNTSYTVFAGNAVGGGSIVNGMLFDRGSNADYDSWEKLGNPGWGWNGMAKYFKKSSHFTPPLDPAAVQEFGLTYDASAYGNGPVQSHLTSFQYPDIKAIFASYRAEDIPMPREGFSDPIGAYWIPSDINTKNWTRCSAREAYYDPASIRSNFKLLTGTRVNKILFGSHGRKKLVAKGVQMVSRADNSVAKVYARNEVILAAGGIFTPQLLMLSGIGPKDILTAAKIPVKQDTPAVGANFQDHPQNAMSFTLTNTSFPDPGTFRANATFTAEAKAQFDKDRTGPYTFARGSAAAFLTFKQYSANYRRITAKIFQQDPLKYLPERYSREKSLLAGFMKQREILIGHFLGNQAAIGEGLIHAWGRSTLALQKPLSRGTLTLNTTNPEGFPVVLWNTIMNPFDADVFCEMVRWNRVHWARKELSQFHPIEAFPGAQYKTNEEIIEQSITSGILTPTFAHTSGGASMMPRKLGGVVDSDLLVYGVEKLSIVDASILPLIPSTHLQATMYAVAEKAADIIKGR</sequence>
<dbReference type="EMBL" id="MU251429">
    <property type="protein sequence ID" value="KAG9235542.1"/>
    <property type="molecule type" value="Genomic_DNA"/>
</dbReference>
<evidence type="ECO:0000256" key="3">
    <source>
        <dbReference type="PIRSR" id="PIRSR000137-2"/>
    </source>
</evidence>
<keyword evidence="7" id="KW-1185">Reference proteome</keyword>
<comment type="cofactor">
    <cofactor evidence="3">
        <name>FAD</name>
        <dbReference type="ChEBI" id="CHEBI:57692"/>
    </cofactor>
</comment>
<dbReference type="InterPro" id="IPR000172">
    <property type="entry name" value="GMC_OxRdtase_N"/>
</dbReference>
<accession>A0A9P8C6S3</accession>
<keyword evidence="3 4" id="KW-0274">FAD</keyword>
<comment type="caution">
    <text evidence="6">The sequence shown here is derived from an EMBL/GenBank/DDBJ whole genome shotgun (WGS) entry which is preliminary data.</text>
</comment>
<dbReference type="GO" id="GO:0016614">
    <property type="term" value="F:oxidoreductase activity, acting on CH-OH group of donors"/>
    <property type="evidence" value="ECO:0007669"/>
    <property type="project" value="InterPro"/>
</dbReference>
<dbReference type="PROSITE" id="PS00623">
    <property type="entry name" value="GMC_OXRED_1"/>
    <property type="match status" value="1"/>
</dbReference>
<feature type="domain" description="Glucose-methanol-choline oxidoreductase N-terminal" evidence="5">
    <location>
        <begin position="106"/>
        <end position="129"/>
    </location>
</feature>
<feature type="active site" description="Proton acceptor" evidence="2">
    <location>
        <position position="594"/>
    </location>
</feature>